<evidence type="ECO:0000259" key="3">
    <source>
        <dbReference type="PROSITE" id="PS50041"/>
    </source>
</evidence>
<reference evidence="5" key="1">
    <citation type="submission" date="2021-03" db="EMBL/GenBank/DDBJ databases">
        <authorList>
            <person name="Bekaert M."/>
        </authorList>
    </citation>
    <scope>NUCLEOTIDE SEQUENCE</scope>
</reference>
<evidence type="ECO:0000313" key="6">
    <source>
        <dbReference type="Proteomes" id="UP000683360"/>
    </source>
</evidence>
<feature type="coiled-coil region" evidence="2">
    <location>
        <begin position="33"/>
        <end position="67"/>
    </location>
</feature>
<dbReference type="InterPro" id="IPR018378">
    <property type="entry name" value="C-type_lectin_CS"/>
</dbReference>
<protein>
    <submittedName>
        <fullName evidence="5">COLEC12</fullName>
    </submittedName>
</protein>
<dbReference type="InterPro" id="IPR016186">
    <property type="entry name" value="C-type_lectin-like/link_sf"/>
</dbReference>
<keyword evidence="1" id="KW-1015">Disulfide bond</keyword>
<dbReference type="InterPro" id="IPR003609">
    <property type="entry name" value="Pan_app"/>
</dbReference>
<keyword evidence="6" id="KW-1185">Reference proteome</keyword>
<dbReference type="InterPro" id="IPR050111">
    <property type="entry name" value="C-type_lectin/snaclec_domain"/>
</dbReference>
<dbReference type="SMART" id="SM00034">
    <property type="entry name" value="CLECT"/>
    <property type="match status" value="1"/>
</dbReference>
<dbReference type="SUPFAM" id="SSF56436">
    <property type="entry name" value="C-type lectin-like"/>
    <property type="match status" value="1"/>
</dbReference>
<dbReference type="AlphaFoldDB" id="A0A8S3S690"/>
<dbReference type="PROSITE" id="PS50948">
    <property type="entry name" value="PAN"/>
    <property type="match status" value="1"/>
</dbReference>
<dbReference type="PROSITE" id="PS00615">
    <property type="entry name" value="C_TYPE_LECTIN_1"/>
    <property type="match status" value="1"/>
</dbReference>
<dbReference type="InterPro" id="IPR016187">
    <property type="entry name" value="CTDL_fold"/>
</dbReference>
<feature type="domain" description="C-type lectin" evidence="3">
    <location>
        <begin position="393"/>
        <end position="508"/>
    </location>
</feature>
<dbReference type="PROSITE" id="PS50041">
    <property type="entry name" value="C_TYPE_LECTIN_2"/>
    <property type="match status" value="1"/>
</dbReference>
<evidence type="ECO:0000256" key="2">
    <source>
        <dbReference type="SAM" id="Coils"/>
    </source>
</evidence>
<feature type="domain" description="Apple" evidence="4">
    <location>
        <begin position="507"/>
        <end position="579"/>
    </location>
</feature>
<comment type="caution">
    <text evidence="5">The sequence shown here is derived from an EMBL/GenBank/DDBJ whole genome shotgun (WGS) entry which is preliminary data.</text>
</comment>
<dbReference type="EMBL" id="CAJPWZ010001424">
    <property type="protein sequence ID" value="CAG2214815.1"/>
    <property type="molecule type" value="Genomic_DNA"/>
</dbReference>
<dbReference type="Proteomes" id="UP000683360">
    <property type="component" value="Unassembled WGS sequence"/>
</dbReference>
<name>A0A8S3S690_MYTED</name>
<accession>A0A8S3S690</accession>
<dbReference type="CDD" id="cd00037">
    <property type="entry name" value="CLECT"/>
    <property type="match status" value="1"/>
</dbReference>
<feature type="coiled-coil region" evidence="2">
    <location>
        <begin position="98"/>
        <end position="125"/>
    </location>
</feature>
<proteinExistence type="predicted"/>
<evidence type="ECO:0000259" key="4">
    <source>
        <dbReference type="PROSITE" id="PS50948"/>
    </source>
</evidence>
<dbReference type="OrthoDB" id="6088080at2759"/>
<dbReference type="PANTHER" id="PTHR22803">
    <property type="entry name" value="MANNOSE, PHOSPHOLIPASE, LECTIN RECEPTOR RELATED"/>
    <property type="match status" value="1"/>
</dbReference>
<sequence>MSFRRLTPHRRRNSNRKLEIPSTENEVCAELNYDTVKNAIIDVENGLNELRKKVKATKKAREQNRRKDFEDTKQLLLDDIHSKINSLNSAFHVSFSEITQLEETFRKLEEENRVLKKEQSNHERKIKDLTFSLEERDKKLKDLEFKLSQGKTFDSTQESKSEEDYSMLKRQQLEQTMRLKDLTCLLEERDKTLMEKDVEIKLLQESVSHSTKESTKTADGIVDISANIDLSDPNRPMKIAEKLSEMFDYEWPKSIEALADFGLEEKECVNILLHFLTDTYEECGRIVSDLDHYLKQALIVPDCPPNQVVPAEMLQTLKNLRLQLTETNLEILQKIQDPKVYIEWDFPSGSKIEWDLFRSYTKTGDYIDFIVWPVIYVQKGAILYCAGIGWDLLGSKCYKVIRLQSSGVSYQEGRRLCAIENSKATPIMPKTEQENALAEQFENTVGYFWLGLTDFDEDNIWNWEDGTLASFTDWINGNPDILTEHCVALAFAGWHDNPCSLLRGVVCQQEPLSGKYLTLEQAVDGYTVIQTTTVYSVLCCGIRCLSHSVCTGFRFNSSDHTCDMLTVSNSAVIYEDIYI</sequence>
<dbReference type="InterPro" id="IPR001304">
    <property type="entry name" value="C-type_lectin-like"/>
</dbReference>
<gene>
    <name evidence="5" type="ORF">MEDL_28617</name>
</gene>
<evidence type="ECO:0000256" key="1">
    <source>
        <dbReference type="ARBA" id="ARBA00023157"/>
    </source>
</evidence>
<dbReference type="Gene3D" id="3.10.100.10">
    <property type="entry name" value="Mannose-Binding Protein A, subunit A"/>
    <property type="match status" value="1"/>
</dbReference>
<evidence type="ECO:0000313" key="5">
    <source>
        <dbReference type="EMBL" id="CAG2214815.1"/>
    </source>
</evidence>
<organism evidence="5 6">
    <name type="scientific">Mytilus edulis</name>
    <name type="common">Blue mussel</name>
    <dbReference type="NCBI Taxonomy" id="6550"/>
    <lineage>
        <taxon>Eukaryota</taxon>
        <taxon>Metazoa</taxon>
        <taxon>Spiralia</taxon>
        <taxon>Lophotrochozoa</taxon>
        <taxon>Mollusca</taxon>
        <taxon>Bivalvia</taxon>
        <taxon>Autobranchia</taxon>
        <taxon>Pteriomorphia</taxon>
        <taxon>Mytilida</taxon>
        <taxon>Mytiloidea</taxon>
        <taxon>Mytilidae</taxon>
        <taxon>Mytilinae</taxon>
        <taxon>Mytilus</taxon>
    </lineage>
</organism>
<dbReference type="Pfam" id="PF00059">
    <property type="entry name" value="Lectin_C"/>
    <property type="match status" value="1"/>
</dbReference>
<keyword evidence="2" id="KW-0175">Coiled coil</keyword>